<dbReference type="EMBL" id="CP019962">
    <property type="protein sequence ID" value="ARD65451.1"/>
    <property type="molecule type" value="Genomic_DNA"/>
</dbReference>
<feature type="transmembrane region" description="Helical" evidence="1">
    <location>
        <begin position="68"/>
        <end position="90"/>
    </location>
</feature>
<accession>A0AAC9QTV0</accession>
<organism evidence="2 3">
    <name type="scientific">Eubacterium limosum</name>
    <dbReference type="NCBI Taxonomy" id="1736"/>
    <lineage>
        <taxon>Bacteria</taxon>
        <taxon>Bacillati</taxon>
        <taxon>Bacillota</taxon>
        <taxon>Clostridia</taxon>
        <taxon>Eubacteriales</taxon>
        <taxon>Eubacteriaceae</taxon>
        <taxon>Eubacterium</taxon>
    </lineage>
</organism>
<keyword evidence="1" id="KW-0812">Transmembrane</keyword>
<proteinExistence type="predicted"/>
<feature type="transmembrane region" description="Helical" evidence="1">
    <location>
        <begin position="129"/>
        <end position="149"/>
    </location>
</feature>
<protein>
    <submittedName>
        <fullName evidence="2">Uncharacterized protein</fullName>
    </submittedName>
</protein>
<dbReference type="RefSeq" id="WP_038352982.1">
    <property type="nucleotide sequence ID" value="NZ_CP019962.1"/>
</dbReference>
<gene>
    <name evidence="2" type="ORF">B2M23_07820</name>
</gene>
<feature type="transmembrane region" description="Helical" evidence="1">
    <location>
        <begin position="96"/>
        <end position="117"/>
    </location>
</feature>
<keyword evidence="1" id="KW-1133">Transmembrane helix</keyword>
<reference evidence="3" key="1">
    <citation type="journal article" date="2017" name="Sci. Rep.">
        <title>Determination of the Genome and Primary Transcriptome of Syngas Fermenting Eubacterium limosum ATCC 8486.</title>
        <authorList>
            <person name="Song Y."/>
            <person name="Shin J."/>
            <person name="Jeong Y."/>
            <person name="Jin S."/>
            <person name="Lee J.K."/>
            <person name="Kim D.R."/>
            <person name="Kim S.C."/>
            <person name="Cho S."/>
            <person name="Cho B.K."/>
        </authorList>
    </citation>
    <scope>NUCLEOTIDE SEQUENCE [LARGE SCALE GENOMIC DNA]</scope>
    <source>
        <strain evidence="3">ATCC 8486</strain>
    </source>
</reference>
<keyword evidence="1" id="KW-0472">Membrane</keyword>
<dbReference type="AlphaFoldDB" id="A0AAC9QTV0"/>
<dbReference type="KEGG" id="elim:B2M23_07820"/>
<evidence type="ECO:0000256" key="1">
    <source>
        <dbReference type="SAM" id="Phobius"/>
    </source>
</evidence>
<evidence type="ECO:0000313" key="3">
    <source>
        <dbReference type="Proteomes" id="UP000192391"/>
    </source>
</evidence>
<dbReference type="Proteomes" id="UP000192391">
    <property type="component" value="Chromosome"/>
</dbReference>
<sequence length="152" mass="17280">MFQLEDILENAQRLERHGNYKKARHLYKRLQKKAPDSEIAKISEERLVIINAQQNTVEKQNPSMEWTAFYILVFSFCGAFFITYPLSFVIESSSAVLNLYIGLVCAAELVSAGLLMVHKLYYKKAFKMLSVITLLMDVLVILLGLVVMITGA</sequence>
<name>A0AAC9QTV0_EUBLI</name>
<evidence type="ECO:0000313" key="2">
    <source>
        <dbReference type="EMBL" id="ARD65451.1"/>
    </source>
</evidence>